<reference evidence="2 3" key="1">
    <citation type="submission" date="2024-01" db="EMBL/GenBank/DDBJ databases">
        <title>Maribacter spp. originated from different algae showed divergent polysaccharides utilization ability.</title>
        <authorList>
            <person name="Wang H."/>
            <person name="Wu Y."/>
        </authorList>
    </citation>
    <scope>NUCLEOTIDE SEQUENCE [LARGE SCALE GENOMIC DNA]</scope>
    <source>
        <strain evidence="2 3">PR1</strain>
    </source>
</reference>
<keyword evidence="3" id="KW-1185">Reference proteome</keyword>
<name>A0ABU7IQH8_9FLAO</name>
<evidence type="ECO:0000256" key="1">
    <source>
        <dbReference type="SAM" id="Phobius"/>
    </source>
</evidence>
<keyword evidence="1" id="KW-0812">Transmembrane</keyword>
<dbReference type="Proteomes" id="UP001356308">
    <property type="component" value="Unassembled WGS sequence"/>
</dbReference>
<protein>
    <recommendedName>
        <fullName evidence="4">FeoB-associated Cys-rich membrane protein</fullName>
    </recommendedName>
</protein>
<organism evidence="2 3">
    <name type="scientific">Maribacter cobaltidurans</name>
    <dbReference type="NCBI Taxonomy" id="1178778"/>
    <lineage>
        <taxon>Bacteria</taxon>
        <taxon>Pseudomonadati</taxon>
        <taxon>Bacteroidota</taxon>
        <taxon>Flavobacteriia</taxon>
        <taxon>Flavobacteriales</taxon>
        <taxon>Flavobacteriaceae</taxon>
        <taxon>Maribacter</taxon>
    </lineage>
</organism>
<evidence type="ECO:0000313" key="3">
    <source>
        <dbReference type="Proteomes" id="UP001356308"/>
    </source>
</evidence>
<feature type="transmembrane region" description="Helical" evidence="1">
    <location>
        <begin position="7"/>
        <end position="26"/>
    </location>
</feature>
<accession>A0ABU7IQH8</accession>
<comment type="caution">
    <text evidence="2">The sequence shown here is derived from an EMBL/GenBank/DDBJ whole genome shotgun (WGS) entry which is preliminary data.</text>
</comment>
<evidence type="ECO:0000313" key="2">
    <source>
        <dbReference type="EMBL" id="MEE1975133.1"/>
    </source>
</evidence>
<dbReference type="RefSeq" id="WP_272649947.1">
    <property type="nucleotide sequence ID" value="NZ_JAZDDG010000001.1"/>
</dbReference>
<proteinExistence type="predicted"/>
<dbReference type="EMBL" id="JAZDDG010000001">
    <property type="protein sequence ID" value="MEE1975133.1"/>
    <property type="molecule type" value="Genomic_DNA"/>
</dbReference>
<sequence>MEILQHILVYLTVAISLGYLVFKFLLPKTLFSSGKDNSKACGQDDCGCH</sequence>
<evidence type="ECO:0008006" key="4">
    <source>
        <dbReference type="Google" id="ProtNLM"/>
    </source>
</evidence>
<gene>
    <name evidence="2" type="ORF">V1I91_03575</name>
</gene>
<keyword evidence="1" id="KW-1133">Transmembrane helix</keyword>
<keyword evidence="1" id="KW-0472">Membrane</keyword>